<dbReference type="PANTHER" id="PTHR45527:SF14">
    <property type="entry name" value="PLIPASTATIN SYNTHASE SUBUNIT B"/>
    <property type="match status" value="1"/>
</dbReference>
<evidence type="ECO:0000313" key="2">
    <source>
        <dbReference type="EMBL" id="PFV16460.1"/>
    </source>
</evidence>
<dbReference type="Proteomes" id="UP000223366">
    <property type="component" value="Unassembled WGS sequence"/>
</dbReference>
<dbReference type="SUPFAM" id="SSF56801">
    <property type="entry name" value="Acetyl-CoA synthetase-like"/>
    <property type="match status" value="1"/>
</dbReference>
<dbReference type="InterPro" id="IPR001242">
    <property type="entry name" value="Condensation_dom"/>
</dbReference>
<evidence type="ECO:0000313" key="3">
    <source>
        <dbReference type="Proteomes" id="UP000223366"/>
    </source>
</evidence>
<feature type="domain" description="Condensation" evidence="1">
    <location>
        <begin position="36"/>
        <end position="248"/>
    </location>
</feature>
<dbReference type="Gene3D" id="3.40.50.980">
    <property type="match status" value="1"/>
</dbReference>
<dbReference type="Gene3D" id="3.30.559.30">
    <property type="entry name" value="Nonribosomal peptide synthetase, condensation domain"/>
    <property type="match status" value="1"/>
</dbReference>
<dbReference type="Pfam" id="PF00668">
    <property type="entry name" value="Condensation"/>
    <property type="match status" value="1"/>
</dbReference>
<sequence length="294" mass="34667">MKELTKYDPIKYWKEEITKAKSMGDFGWGSYSTESDEKGQYIISIDKYYCNKLKQLCKNNNLVMYTFLLSVLKINISKYFSNDNVTIGIPCYRDEQKNRVMLNKVLPLTSYIDLEESFANYMLSNKDKILNLYKNQSYLNSKILQDENVSSDLMELTPINVCMEGLHEVRDIEYISNSNKSELSFIFEEFKEDTTNILIKFNRNKFSEDNIKMLCNCFFSLLNSVLIDYKQKILDMDILSEEEENKILYEFNDTEVKYSKVITIQEVFEKQVEKTPDNIAVVFEGKPLTYRELN</sequence>
<dbReference type="GO" id="GO:0043041">
    <property type="term" value="P:amino acid activation for nonribosomal peptide biosynthetic process"/>
    <property type="evidence" value="ECO:0007669"/>
    <property type="project" value="TreeGrafter"/>
</dbReference>
<dbReference type="GO" id="GO:0003824">
    <property type="term" value="F:catalytic activity"/>
    <property type="evidence" value="ECO:0007669"/>
    <property type="project" value="InterPro"/>
</dbReference>
<dbReference type="AlphaFoldDB" id="A0A9X7BGM4"/>
<dbReference type="PANTHER" id="PTHR45527">
    <property type="entry name" value="NONRIBOSOMAL PEPTIDE SYNTHETASE"/>
    <property type="match status" value="1"/>
</dbReference>
<dbReference type="EMBL" id="NVDU01000196">
    <property type="protein sequence ID" value="PFV16460.1"/>
    <property type="molecule type" value="Genomic_DNA"/>
</dbReference>
<evidence type="ECO:0000259" key="1">
    <source>
        <dbReference type="Pfam" id="PF00668"/>
    </source>
</evidence>
<dbReference type="GO" id="GO:0044550">
    <property type="term" value="P:secondary metabolite biosynthetic process"/>
    <property type="evidence" value="ECO:0007669"/>
    <property type="project" value="TreeGrafter"/>
</dbReference>
<proteinExistence type="predicted"/>
<dbReference type="GO" id="GO:0031177">
    <property type="term" value="F:phosphopantetheine binding"/>
    <property type="evidence" value="ECO:0007669"/>
    <property type="project" value="TreeGrafter"/>
</dbReference>
<protein>
    <recommendedName>
        <fullName evidence="1">Condensation domain-containing protein</fullName>
    </recommendedName>
</protein>
<gene>
    <name evidence="2" type="ORF">COK99_33455</name>
</gene>
<accession>A0A9X7BGM4</accession>
<reference evidence="2 3" key="1">
    <citation type="submission" date="2017-09" db="EMBL/GenBank/DDBJ databases">
        <title>Large-scale bioinformatics analysis of Bacillus genomes uncovers conserved roles of natural products in bacterial physiology.</title>
        <authorList>
            <consortium name="Agbiome Team Llc"/>
            <person name="Bleich R.M."/>
            <person name="Grubbs K.J."/>
            <person name="Santa Maria K.C."/>
            <person name="Allen S.E."/>
            <person name="Farag S."/>
            <person name="Shank E.A."/>
            <person name="Bowers A."/>
        </authorList>
    </citation>
    <scope>NUCLEOTIDE SEQUENCE [LARGE SCALE GENOMIC DNA]</scope>
    <source>
        <strain evidence="2 3">AFS060060</strain>
    </source>
</reference>
<feature type="non-terminal residue" evidence="2">
    <location>
        <position position="294"/>
    </location>
</feature>
<dbReference type="RefSeq" id="WP_141544743.1">
    <property type="nucleotide sequence ID" value="NZ_NUHS01000010.1"/>
</dbReference>
<organism evidence="2 3">
    <name type="scientific">Bacillus thuringiensis</name>
    <dbReference type="NCBI Taxonomy" id="1428"/>
    <lineage>
        <taxon>Bacteria</taxon>
        <taxon>Bacillati</taxon>
        <taxon>Bacillota</taxon>
        <taxon>Bacilli</taxon>
        <taxon>Bacillales</taxon>
        <taxon>Bacillaceae</taxon>
        <taxon>Bacillus</taxon>
        <taxon>Bacillus cereus group</taxon>
    </lineage>
</organism>
<comment type="caution">
    <text evidence="2">The sequence shown here is derived from an EMBL/GenBank/DDBJ whole genome shotgun (WGS) entry which is preliminary data.</text>
</comment>
<dbReference type="SUPFAM" id="SSF52777">
    <property type="entry name" value="CoA-dependent acyltransferases"/>
    <property type="match status" value="1"/>
</dbReference>
<dbReference type="GO" id="GO:0005829">
    <property type="term" value="C:cytosol"/>
    <property type="evidence" value="ECO:0007669"/>
    <property type="project" value="TreeGrafter"/>
</dbReference>
<name>A0A9X7BGM4_BACTU</name>